<dbReference type="Pfam" id="PF00646">
    <property type="entry name" value="F-box"/>
    <property type="match status" value="1"/>
</dbReference>
<dbReference type="CDD" id="cd22157">
    <property type="entry name" value="F-box_AtFBW1-like"/>
    <property type="match status" value="1"/>
</dbReference>
<dbReference type="SMART" id="SM00256">
    <property type="entry name" value="FBOX"/>
    <property type="match status" value="1"/>
</dbReference>
<dbReference type="InParanoid" id="A0A2G5EW35"/>
<dbReference type="EMBL" id="KZ305021">
    <property type="protein sequence ID" value="PIA59939.1"/>
    <property type="molecule type" value="Genomic_DNA"/>
</dbReference>
<dbReference type="STRING" id="218851.A0A2G5EW35"/>
<sequence length="371" mass="43951">MISTKKMIMFSSFPEDMIICILCRIPLKDLMRFKTVCKLWYSIISDSNFHKFHLAPSQQEIILRLTTLSQPEKYWVDVDLQENIRYMSIHIQDRNNIRAENFCMKFPPADNLRIRASCNGLLLLLEPYRRVLYICNPVTAHYSKLPTKIRPRYLERYYWTLFYDETVGKYKTFGIIDKKCVMHTVGEKAWSTLDSPYFCKLNTSMVSAEKELHWLGYGHRTKHWIFSVKLSTLEFSITKAPAHIFKRHHLLSVVKGSLCLTSISGNELEIFVLEDRANCIWTKYYSTDLQSLPNRPTSFTSFLYSPKRNIHHINMRDINCYDFSELLKIFVHHEDKLFLYDLKSKECMEIAPLSQQEVLAGYHFNYFYSRS</sequence>
<reference evidence="2 3" key="1">
    <citation type="submission" date="2017-09" db="EMBL/GenBank/DDBJ databases">
        <title>WGS assembly of Aquilegia coerulea Goldsmith.</title>
        <authorList>
            <person name="Hodges S."/>
            <person name="Kramer E."/>
            <person name="Nordborg M."/>
            <person name="Tomkins J."/>
            <person name="Borevitz J."/>
            <person name="Derieg N."/>
            <person name="Yan J."/>
            <person name="Mihaltcheva S."/>
            <person name="Hayes R.D."/>
            <person name="Rokhsar D."/>
        </authorList>
    </citation>
    <scope>NUCLEOTIDE SEQUENCE [LARGE SCALE GENOMIC DNA]</scope>
    <source>
        <strain evidence="3">cv. Goldsmith</strain>
    </source>
</reference>
<dbReference type="InterPro" id="IPR001810">
    <property type="entry name" value="F-box_dom"/>
</dbReference>
<evidence type="ECO:0000313" key="2">
    <source>
        <dbReference type="EMBL" id="PIA59939.1"/>
    </source>
</evidence>
<dbReference type="NCBIfam" id="TIGR01640">
    <property type="entry name" value="F_box_assoc_1"/>
    <property type="match status" value="1"/>
</dbReference>
<dbReference type="PROSITE" id="PS50181">
    <property type="entry name" value="FBOX"/>
    <property type="match status" value="1"/>
</dbReference>
<proteinExistence type="predicted"/>
<keyword evidence="3" id="KW-1185">Reference proteome</keyword>
<feature type="domain" description="F-box" evidence="1">
    <location>
        <begin position="7"/>
        <end position="52"/>
    </location>
</feature>
<gene>
    <name evidence="2" type="ORF">AQUCO_00400661v1</name>
</gene>
<dbReference type="OrthoDB" id="1631251at2759"/>
<evidence type="ECO:0000259" key="1">
    <source>
        <dbReference type="PROSITE" id="PS50181"/>
    </source>
</evidence>
<accession>A0A2G5EW35</accession>
<dbReference type="InterPro" id="IPR013187">
    <property type="entry name" value="F-box-assoc_dom_typ3"/>
</dbReference>
<dbReference type="Gene3D" id="1.20.1280.50">
    <property type="match status" value="1"/>
</dbReference>
<dbReference type="InterPro" id="IPR050796">
    <property type="entry name" value="SCF_F-box_component"/>
</dbReference>
<dbReference type="PANTHER" id="PTHR31672">
    <property type="entry name" value="BNACNNG10540D PROTEIN"/>
    <property type="match status" value="1"/>
</dbReference>
<dbReference type="InterPro" id="IPR017451">
    <property type="entry name" value="F-box-assoc_interact_dom"/>
</dbReference>
<evidence type="ECO:0000313" key="3">
    <source>
        <dbReference type="Proteomes" id="UP000230069"/>
    </source>
</evidence>
<dbReference type="SUPFAM" id="SSF81383">
    <property type="entry name" value="F-box domain"/>
    <property type="match status" value="1"/>
</dbReference>
<dbReference type="InterPro" id="IPR036047">
    <property type="entry name" value="F-box-like_dom_sf"/>
</dbReference>
<organism evidence="2 3">
    <name type="scientific">Aquilegia coerulea</name>
    <name type="common">Rocky mountain columbine</name>
    <dbReference type="NCBI Taxonomy" id="218851"/>
    <lineage>
        <taxon>Eukaryota</taxon>
        <taxon>Viridiplantae</taxon>
        <taxon>Streptophyta</taxon>
        <taxon>Embryophyta</taxon>
        <taxon>Tracheophyta</taxon>
        <taxon>Spermatophyta</taxon>
        <taxon>Magnoliopsida</taxon>
        <taxon>Ranunculales</taxon>
        <taxon>Ranunculaceae</taxon>
        <taxon>Thalictroideae</taxon>
        <taxon>Aquilegia</taxon>
    </lineage>
</organism>
<dbReference type="AlphaFoldDB" id="A0A2G5EW35"/>
<name>A0A2G5EW35_AQUCA</name>
<protein>
    <recommendedName>
        <fullName evidence="1">F-box domain-containing protein</fullName>
    </recommendedName>
</protein>
<dbReference type="Proteomes" id="UP000230069">
    <property type="component" value="Unassembled WGS sequence"/>
</dbReference>
<dbReference type="Pfam" id="PF08268">
    <property type="entry name" value="FBA_3"/>
    <property type="match status" value="1"/>
</dbReference>
<dbReference type="PANTHER" id="PTHR31672:SF11">
    <property type="entry name" value="F-BOX PROTEIN CPR1-LIKE ISOFORM X2"/>
    <property type="match status" value="1"/>
</dbReference>